<feature type="domain" description="GRIP" evidence="3">
    <location>
        <begin position="2645"/>
        <end position="2695"/>
    </location>
</feature>
<dbReference type="VEuPathDB" id="FungiDB:DD237_001639"/>
<dbReference type="Proteomes" id="UP000286097">
    <property type="component" value="Unassembled WGS sequence"/>
</dbReference>
<keyword evidence="1" id="KW-0175">Coiled coil</keyword>
<dbReference type="GO" id="GO:0000793">
    <property type="term" value="C:condensed chromosome"/>
    <property type="evidence" value="ECO:0007669"/>
    <property type="project" value="TreeGrafter"/>
</dbReference>
<protein>
    <recommendedName>
        <fullName evidence="3">GRIP domain-containing protein</fullName>
    </recommendedName>
</protein>
<feature type="coiled-coil region" evidence="1">
    <location>
        <begin position="2017"/>
        <end position="2058"/>
    </location>
</feature>
<feature type="region of interest" description="Disordered" evidence="2">
    <location>
        <begin position="2724"/>
        <end position="2779"/>
    </location>
</feature>
<feature type="coiled-coil region" evidence="1">
    <location>
        <begin position="1278"/>
        <end position="1337"/>
    </location>
</feature>
<comment type="caution">
    <text evidence="4">The sequence shown here is derived from an EMBL/GenBank/DDBJ whole genome shotgun (WGS) entry which is preliminary data.</text>
</comment>
<dbReference type="EMBL" id="QKXF01000089">
    <property type="protein sequence ID" value="RQM17783.1"/>
    <property type="molecule type" value="Genomic_DNA"/>
</dbReference>
<evidence type="ECO:0000313" key="5">
    <source>
        <dbReference type="Proteomes" id="UP000286097"/>
    </source>
</evidence>
<feature type="coiled-coil region" evidence="1">
    <location>
        <begin position="662"/>
        <end position="719"/>
    </location>
</feature>
<feature type="region of interest" description="Disordered" evidence="2">
    <location>
        <begin position="1827"/>
        <end position="1856"/>
    </location>
</feature>
<dbReference type="GO" id="GO:0000785">
    <property type="term" value="C:chromatin"/>
    <property type="evidence" value="ECO:0007669"/>
    <property type="project" value="TreeGrafter"/>
</dbReference>
<feature type="coiled-coil region" evidence="1">
    <location>
        <begin position="1493"/>
        <end position="1576"/>
    </location>
</feature>
<dbReference type="PANTHER" id="PTHR43941">
    <property type="entry name" value="STRUCTURAL MAINTENANCE OF CHROMOSOMES PROTEIN 2"/>
    <property type="match status" value="1"/>
</dbReference>
<feature type="coiled-coil region" evidence="1">
    <location>
        <begin position="317"/>
        <end position="414"/>
    </location>
</feature>
<feature type="coiled-coil region" evidence="1">
    <location>
        <begin position="2095"/>
        <end position="2206"/>
    </location>
</feature>
<evidence type="ECO:0000259" key="3">
    <source>
        <dbReference type="PROSITE" id="PS50913"/>
    </source>
</evidence>
<dbReference type="Pfam" id="PF01465">
    <property type="entry name" value="GRIP"/>
    <property type="match status" value="1"/>
</dbReference>
<sequence length="2779" mass="312830">METRRDLFKKFKLKKTMKKHFETGPSDNETHEQQIVLQNEEKDDIQTTFDDVSGQFQVLKHELEAKESELEVAMSKIEAFELELESQQETARVKQQKDAIMMSKLQNELKQTILGLSQEEARVLVFQEENNRLTNQVVAMLEDNQRQELEMQGLVKEKECLQMKVDELMHQLDETRQQQEDTEQMYLEVASKLNHALRENDELKKATGHEDVGEDTDRVRELETQMADWQTSAEKWEQEKQRLTQQIELLTSANEKASAELSDVALIREQLLVHVGIDLTYESIESLLDTKNNEIHMLTAQLSTVDGSQEQAICEAIETSVVEAEALRSQLQTLQTQYDFAASEKLKQDKTIDELRTNLERVAEEHSSLLLAKELEYRGACEALAKIEHLTKQLENAQIEKQQLNDDFSVIESKIESLVTALQIETGTSADAGTMYSHKSRVAELNKYLEHIQEQLLSAAKTNQRQGEVEILQDRIHRYEVENQLVSAKLEECEVALKAYADKFAVRGLDAGFVTQKYTFSGDDAGSVISNGETAESSNGDSPDLERELELTRSRLHAVEAEMAACKAENLRMSFEVTKTADGVSKLKQDHEALLEMHREKLSELETMREQCVFLQSANQRLASELSNKSDEQQRCLEAFATQREDFESIIADLHTKAARDSNKIKRDLADIKTENDVLEERISELHTVADCKTELDERQEKDREVEELRSSLVQAKVNFFEQKQQLSALEKKLVDVSKLGGSTCTMSSALDAERREFEAALIEMIEMEKKLQVAYEAKQGLESTLQERMEAKAQLEDRLSVAEDKIAELEQQLEQKVALIATIEEQLRSVEEEREKLADEYSKTKSKLERSRGKLEEKAIEFEAFKTTTNMLKDERCRLFNEIALLKEKIAKSEAQKAAMADSQELANEELEEQLNELADKIAEIEAEKQELRARLEDTVYQSEEDIHQLRERLYMLEEEKSGMDDENLDLERTVGDLQAKLNTLEGQKAKLEAANELSCHQLALLEDQVEKAGNEIATLSVEKNTLIDLQQSLEGSLSALQDEKVRLEQTLKETASQLRDELEKMAVRNGALQTQLAQSAAEKEELLMTLSELQARSQTEKAAYSEVAAKLESQICENKTLENKSRALKNMAEKALQSLQANRDELSETESRAAILVEERDTMSVLLREKESVNEALTTQCSDLQQRVDKLNSDLESLRCKQLEEAGTAKDTIRSLTEAETKLTESLEVLRRELAEAESCIMVLDAERDEVRRDLTAKDLKIEMMTTQQGELGLAAEKLENELNMLRGKSAAEAKATEEIICGLKKSKAQAEETVDNLKDSLHRAEKSLFSIQEQLIESECHVKALEKDRDAIRSSLTEKESTHEMLSTVQEDLQKKVDALELELKELRETSSAELAAANETITCLQITQAEEAEKLASVRQELADAEGCVLVLVEERDATKKILSKRELTLEVLSSEHGELQLKSQSMTTALDALRNKAAADARAAEISIQTSKEEVKCATESLQSVQKQLVESELRAASLASQCEAVSTILSALDTEHKSLSSQKQELEHHIENCETKIKNLETQHAATLDSFEEKLRVLKTSEAEHKEWLEIARKKLFDSESRSESLADECDSTKNALNKAKTIISNFKTQAEYLQERIQLLESELQELRSQRESDTLSAEETIRSLKESESQTAETLEAIRQELAETKVRAVFAEEELVAARNALSEMESHREAQSTEAASLQERIQSLESELQELRSQRESDTLSAEETIRSLKESESQTVETLEAIRQELAETKVRAVSAEEEFVAARKALSEMESHREAQSTEAASLQERIQSLESELQELRSQRESDTLSAEETIRSLKESESQTAETLEAIRQELAETKVRAVSAEEEFVAARNALSEMESHREAQSTEAASLQERIQSLESELQELRSQRESDTLSAEETIRSLKESESQTAETLEAIRQELAETEVRAVSAEGEHNLLRVAFEQKEALSVILNEDKTALVERVQAYEARIGELDAVLEVRALELSSGTQQIDLLESQLAQTETQLRDLLNEIKVLKEVIASLSEASSSAADEVNSLHKQRASEEENYAAGIARKDEVILKLKSKLEEVVAAYKRLKGHLQEQQDRLAQQVTTSDYLKTSYDELNAQYSASTMELDALKLELASSRKQSAAMAEEMRLSGEKVAESEAHHKTQIENFKKRVLAYEDEFAQMRSQHDVVLQEQKEKLLTASAARDETAQLKIAELEKLLAVLTETVEQKELEIQSMAERIRHIEEKHAQAGSAREETARKHEAEQMELEAQLSSANETIEKLRIATDANVGLQHKTTLQLKKQITQLQVEVKVETEGANAARVALETYKKRAYTALKKASRENKLNLKKAAESTTKLENEILSAKVRISVLKTELEETRRRMEEVESAGDALAQSKCNALEADKRSQEAALRLEIESLNAEVIWLKEAMDSEKVSLESQNKQLAERNEALNHEISLLNERARTENEAVEQAVQAKEEEINNLSKQLHAALAAAASLATNEAERRSYTPSSSPTEKERRSTASSSRSFDSEGNNSYVHQTTLEEQHEHITAAVGNSCPIPLASKIIVTKGVEQQSKALVNSDDEVVRLTLLLNEVQSKFHVFQKKYEDASALLEEANRQKQHLERSTQELNIEYLKNVVIKYIESQVPREKEQLVPVIAALLSFTPQEHRQVMAAHSKASDEGAGLFGGVFSLFGGGATTTSSPTVVAAPHTIKPSPTTARGNTTGAALGSKGRNGILSFGSDSSDDEEFERPLNPFAS</sequence>
<accession>A0A425CL70</accession>
<feature type="compositionally biased region" description="Basic and acidic residues" evidence="2">
    <location>
        <begin position="1742"/>
        <end position="1764"/>
    </location>
</feature>
<dbReference type="GO" id="GO:0003682">
    <property type="term" value="F:chromatin binding"/>
    <property type="evidence" value="ECO:0007669"/>
    <property type="project" value="TreeGrafter"/>
</dbReference>
<feature type="coiled-coil region" evidence="1">
    <location>
        <begin position="219"/>
        <end position="260"/>
    </location>
</feature>
<evidence type="ECO:0000256" key="1">
    <source>
        <dbReference type="SAM" id="Coils"/>
    </source>
</evidence>
<dbReference type="InterPro" id="IPR000237">
    <property type="entry name" value="GRIP_dom"/>
</dbReference>
<feature type="region of interest" description="Disordered" evidence="2">
    <location>
        <begin position="1656"/>
        <end position="1680"/>
    </location>
</feature>
<feature type="coiled-coil region" evidence="1">
    <location>
        <begin position="2233"/>
        <end position="2306"/>
    </location>
</feature>
<dbReference type="Gene3D" id="1.10.287.1490">
    <property type="match status" value="3"/>
</dbReference>
<reference evidence="4 5" key="1">
    <citation type="submission" date="2018-06" db="EMBL/GenBank/DDBJ databases">
        <title>Comparative genomics of downy mildews reveals potential adaptations to biotrophy.</title>
        <authorList>
            <person name="Fletcher K."/>
            <person name="Klosterman S.J."/>
            <person name="Derevnina L."/>
            <person name="Martin F."/>
            <person name="Koike S."/>
            <person name="Reyes Chin-Wo S."/>
            <person name="Mou B."/>
            <person name="Michelmore R."/>
        </authorList>
    </citation>
    <scope>NUCLEOTIDE SEQUENCE [LARGE SCALE GENOMIC DNA]</scope>
    <source>
        <strain evidence="4 5">R13</strain>
    </source>
</reference>
<dbReference type="PROSITE" id="PS50913">
    <property type="entry name" value="GRIP"/>
    <property type="match status" value="1"/>
</dbReference>
<feature type="compositionally biased region" description="Basic and acidic residues" evidence="2">
    <location>
        <begin position="1828"/>
        <end position="1852"/>
    </location>
</feature>
<feature type="compositionally biased region" description="Polar residues" evidence="2">
    <location>
        <begin position="528"/>
        <end position="541"/>
    </location>
</feature>
<feature type="compositionally biased region" description="Polar residues" evidence="2">
    <location>
        <begin position="2735"/>
        <end position="2746"/>
    </location>
</feature>
<feature type="coiled-coil region" evidence="1">
    <location>
        <begin position="2382"/>
        <end position="2416"/>
    </location>
</feature>
<dbReference type="PANTHER" id="PTHR43941:SF1">
    <property type="entry name" value="STRUCTURAL MAINTENANCE OF CHROMOSOMES PROTEIN 2"/>
    <property type="match status" value="1"/>
</dbReference>
<feature type="coiled-coil region" evidence="1">
    <location>
        <begin position="1366"/>
        <end position="1400"/>
    </location>
</feature>
<feature type="coiled-coil region" evidence="1">
    <location>
        <begin position="2619"/>
        <end position="2653"/>
    </location>
</feature>
<dbReference type="GO" id="GO:0000796">
    <property type="term" value="C:condensin complex"/>
    <property type="evidence" value="ECO:0007669"/>
    <property type="project" value="TreeGrafter"/>
</dbReference>
<feature type="coiled-coil region" evidence="1">
    <location>
        <begin position="2447"/>
        <end position="2513"/>
    </location>
</feature>
<evidence type="ECO:0000256" key="2">
    <source>
        <dbReference type="SAM" id="MobiDB-lite"/>
    </source>
</evidence>
<dbReference type="SMART" id="SM00755">
    <property type="entry name" value="Grip"/>
    <property type="match status" value="1"/>
</dbReference>
<feature type="region of interest" description="Disordered" evidence="2">
    <location>
        <begin position="1742"/>
        <end position="1765"/>
    </location>
</feature>
<feature type="region of interest" description="Disordered" evidence="2">
    <location>
        <begin position="525"/>
        <end position="545"/>
    </location>
</feature>
<gene>
    <name evidence="4" type="ORF">DD237_001639</name>
</gene>
<organism evidence="4 5">
    <name type="scientific">Peronospora effusa</name>
    <dbReference type="NCBI Taxonomy" id="542832"/>
    <lineage>
        <taxon>Eukaryota</taxon>
        <taxon>Sar</taxon>
        <taxon>Stramenopiles</taxon>
        <taxon>Oomycota</taxon>
        <taxon>Peronosporomycetes</taxon>
        <taxon>Peronosporales</taxon>
        <taxon>Peronosporaceae</taxon>
        <taxon>Peronospora</taxon>
    </lineage>
</organism>
<feature type="coiled-coil region" evidence="1">
    <location>
        <begin position="549"/>
        <end position="635"/>
    </location>
</feature>
<feature type="coiled-coil region" evidence="1">
    <location>
        <begin position="902"/>
        <end position="1249"/>
    </location>
</feature>
<dbReference type="GO" id="GO:0007076">
    <property type="term" value="P:mitotic chromosome condensation"/>
    <property type="evidence" value="ECO:0007669"/>
    <property type="project" value="TreeGrafter"/>
</dbReference>
<dbReference type="Gene3D" id="1.10.220.60">
    <property type="entry name" value="GRIP domain"/>
    <property type="match status" value="1"/>
</dbReference>
<feature type="region of interest" description="Disordered" evidence="2">
    <location>
        <begin position="2518"/>
        <end position="2554"/>
    </location>
</feature>
<feature type="compositionally biased region" description="Basic and acidic residues" evidence="2">
    <location>
        <begin position="1656"/>
        <end position="1676"/>
    </location>
</feature>
<proteinExistence type="predicted"/>
<feature type="coiled-coil region" evidence="1">
    <location>
        <begin position="751"/>
        <end position="859"/>
    </location>
</feature>
<feature type="compositionally biased region" description="Basic and acidic residues" evidence="2">
    <location>
        <begin position="1916"/>
        <end position="1940"/>
    </location>
</feature>
<name>A0A425CL70_9STRA</name>
<feature type="coiled-coil region" evidence="1">
    <location>
        <begin position="56"/>
        <end position="185"/>
    </location>
</feature>
<feature type="region of interest" description="Disordered" evidence="2">
    <location>
        <begin position="1915"/>
        <end position="1945"/>
    </location>
</feature>
<evidence type="ECO:0000313" key="4">
    <source>
        <dbReference type="EMBL" id="RQM17783.1"/>
    </source>
</evidence>